<gene>
    <name evidence="2" type="ORF">OE88DRAFT_1738574</name>
</gene>
<dbReference type="AlphaFoldDB" id="A0A5C3MQW6"/>
<keyword evidence="3" id="KW-1185">Reference proteome</keyword>
<dbReference type="Proteomes" id="UP000305948">
    <property type="component" value="Unassembled WGS sequence"/>
</dbReference>
<feature type="compositionally biased region" description="Basic and acidic residues" evidence="1">
    <location>
        <begin position="208"/>
        <end position="219"/>
    </location>
</feature>
<feature type="compositionally biased region" description="Basic and acidic residues" evidence="1">
    <location>
        <begin position="104"/>
        <end position="118"/>
    </location>
</feature>
<proteinExistence type="predicted"/>
<feature type="region of interest" description="Disordered" evidence="1">
    <location>
        <begin position="145"/>
        <end position="239"/>
    </location>
</feature>
<reference evidence="2 3" key="1">
    <citation type="journal article" date="2019" name="Nat. Ecol. Evol.">
        <title>Megaphylogeny resolves global patterns of mushroom evolution.</title>
        <authorList>
            <person name="Varga T."/>
            <person name="Krizsan K."/>
            <person name="Foldi C."/>
            <person name="Dima B."/>
            <person name="Sanchez-Garcia M."/>
            <person name="Sanchez-Ramirez S."/>
            <person name="Szollosi G.J."/>
            <person name="Szarkandi J.G."/>
            <person name="Papp V."/>
            <person name="Albert L."/>
            <person name="Andreopoulos W."/>
            <person name="Angelini C."/>
            <person name="Antonin V."/>
            <person name="Barry K.W."/>
            <person name="Bougher N.L."/>
            <person name="Buchanan P."/>
            <person name="Buyck B."/>
            <person name="Bense V."/>
            <person name="Catcheside P."/>
            <person name="Chovatia M."/>
            <person name="Cooper J."/>
            <person name="Damon W."/>
            <person name="Desjardin D."/>
            <person name="Finy P."/>
            <person name="Geml J."/>
            <person name="Haridas S."/>
            <person name="Hughes K."/>
            <person name="Justo A."/>
            <person name="Karasinski D."/>
            <person name="Kautmanova I."/>
            <person name="Kiss B."/>
            <person name="Kocsube S."/>
            <person name="Kotiranta H."/>
            <person name="LaButti K.M."/>
            <person name="Lechner B.E."/>
            <person name="Liimatainen K."/>
            <person name="Lipzen A."/>
            <person name="Lukacs Z."/>
            <person name="Mihaltcheva S."/>
            <person name="Morgado L.N."/>
            <person name="Niskanen T."/>
            <person name="Noordeloos M.E."/>
            <person name="Ohm R.A."/>
            <person name="Ortiz-Santana B."/>
            <person name="Ovrebo C."/>
            <person name="Racz N."/>
            <person name="Riley R."/>
            <person name="Savchenko A."/>
            <person name="Shiryaev A."/>
            <person name="Soop K."/>
            <person name="Spirin V."/>
            <person name="Szebenyi C."/>
            <person name="Tomsovsky M."/>
            <person name="Tulloss R.E."/>
            <person name="Uehling J."/>
            <person name="Grigoriev I.V."/>
            <person name="Vagvolgyi C."/>
            <person name="Papp T."/>
            <person name="Martin F.M."/>
            <person name="Miettinen O."/>
            <person name="Hibbett D.S."/>
            <person name="Nagy L.G."/>
        </authorList>
    </citation>
    <scope>NUCLEOTIDE SEQUENCE [LARGE SCALE GENOMIC DNA]</scope>
    <source>
        <strain evidence="2 3">OMC1185</strain>
    </source>
</reference>
<organism evidence="2 3">
    <name type="scientific">Heliocybe sulcata</name>
    <dbReference type="NCBI Taxonomy" id="5364"/>
    <lineage>
        <taxon>Eukaryota</taxon>
        <taxon>Fungi</taxon>
        <taxon>Dikarya</taxon>
        <taxon>Basidiomycota</taxon>
        <taxon>Agaricomycotina</taxon>
        <taxon>Agaricomycetes</taxon>
        <taxon>Gloeophyllales</taxon>
        <taxon>Gloeophyllaceae</taxon>
        <taxon>Heliocybe</taxon>
    </lineage>
</organism>
<feature type="region of interest" description="Disordered" evidence="1">
    <location>
        <begin position="271"/>
        <end position="379"/>
    </location>
</feature>
<feature type="compositionally biased region" description="Polar residues" evidence="1">
    <location>
        <begin position="67"/>
        <end position="76"/>
    </location>
</feature>
<evidence type="ECO:0000313" key="3">
    <source>
        <dbReference type="Proteomes" id="UP000305948"/>
    </source>
</evidence>
<accession>A0A5C3MQW6</accession>
<feature type="compositionally biased region" description="Polar residues" evidence="1">
    <location>
        <begin position="271"/>
        <end position="281"/>
    </location>
</feature>
<feature type="compositionally biased region" description="Polar residues" evidence="1">
    <location>
        <begin position="190"/>
        <end position="205"/>
    </location>
</feature>
<feature type="compositionally biased region" description="Basic and acidic residues" evidence="1">
    <location>
        <begin position="283"/>
        <end position="296"/>
    </location>
</feature>
<feature type="compositionally biased region" description="Low complexity" evidence="1">
    <location>
        <begin position="46"/>
        <end position="55"/>
    </location>
</feature>
<feature type="compositionally biased region" description="Low complexity" evidence="1">
    <location>
        <begin position="318"/>
        <end position="328"/>
    </location>
</feature>
<evidence type="ECO:0000256" key="1">
    <source>
        <dbReference type="SAM" id="MobiDB-lite"/>
    </source>
</evidence>
<evidence type="ECO:0000313" key="2">
    <source>
        <dbReference type="EMBL" id="TFK47674.1"/>
    </source>
</evidence>
<protein>
    <submittedName>
        <fullName evidence="2">Uncharacterized protein</fullName>
    </submittedName>
</protein>
<dbReference type="OrthoDB" id="3176823at2759"/>
<name>A0A5C3MQW6_9AGAM</name>
<sequence>MANFEYSTVSSADVFLYESTNEAVKSTHHSHEATLFRAPILTSRHSVTPPSVSPSTDDEDNNYDVLSVQNNNTTVISDDEDGASPRPYAGGKSQRTPVARSHPRSADGRSETRLVHLDELGPSSHVGVDAEERQTRTWSFNCCSSSRTPRGCAADRNARPRSLHDHRSSRTSFNRTVRRGYIPAARSGRHSSSTARCGTRSPTKSTKGKADKGKRRASDDGDDDYAPETKRNGKQKVKALEMPQPVLALSFDIANYDFSDNESLVTSMKQSSGIAVTSSSVMKLEDLEPDAEHAQLDEDQDSTDDYSPSGGSDDEQGGSRSSSASGNGSRKRKMPKPKATGAATKEKKEEPKKNKRKSSPKASKPALEPLQVTRDGITE</sequence>
<dbReference type="EMBL" id="ML213523">
    <property type="protein sequence ID" value="TFK47674.1"/>
    <property type="molecule type" value="Genomic_DNA"/>
</dbReference>
<feature type="region of interest" description="Disordered" evidence="1">
    <location>
        <begin position="41"/>
        <end position="118"/>
    </location>
</feature>
<feature type="compositionally biased region" description="Basic and acidic residues" evidence="1">
    <location>
        <begin position="156"/>
        <end position="168"/>
    </location>
</feature>